<dbReference type="EMBL" id="CP036434">
    <property type="protein sequence ID" value="QDV04964.1"/>
    <property type="molecule type" value="Genomic_DNA"/>
</dbReference>
<name>A0A518ELJ5_9BACT</name>
<protein>
    <submittedName>
        <fullName evidence="9">ECF RNA polymerase sigma factor SigW</fullName>
    </submittedName>
</protein>
<keyword evidence="10" id="KW-1185">Reference proteome</keyword>
<dbReference type="InterPro" id="IPR036388">
    <property type="entry name" value="WH-like_DNA-bd_sf"/>
</dbReference>
<dbReference type="InterPro" id="IPR007627">
    <property type="entry name" value="RNA_pol_sigma70_r2"/>
</dbReference>
<keyword evidence="2" id="KW-0805">Transcription regulation</keyword>
<evidence type="ECO:0000313" key="9">
    <source>
        <dbReference type="EMBL" id="QDV04964.1"/>
    </source>
</evidence>
<dbReference type="OrthoDB" id="9795666at2"/>
<evidence type="ECO:0000256" key="2">
    <source>
        <dbReference type="ARBA" id="ARBA00023015"/>
    </source>
</evidence>
<feature type="domain" description="RNA polymerase sigma-70 region 2" evidence="7">
    <location>
        <begin position="67"/>
        <end position="135"/>
    </location>
</feature>
<dbReference type="InterPro" id="IPR013324">
    <property type="entry name" value="RNA_pol_sigma_r3/r4-like"/>
</dbReference>
<dbReference type="AlphaFoldDB" id="A0A518ELJ5"/>
<dbReference type="CDD" id="cd06171">
    <property type="entry name" value="Sigma70_r4"/>
    <property type="match status" value="1"/>
</dbReference>
<dbReference type="PANTHER" id="PTHR43133:SF8">
    <property type="entry name" value="RNA POLYMERASE SIGMA FACTOR HI_1459-RELATED"/>
    <property type="match status" value="1"/>
</dbReference>
<evidence type="ECO:0000256" key="5">
    <source>
        <dbReference type="ARBA" id="ARBA00023163"/>
    </source>
</evidence>
<feature type="region of interest" description="Disordered" evidence="6">
    <location>
        <begin position="138"/>
        <end position="165"/>
    </location>
</feature>
<evidence type="ECO:0000256" key="1">
    <source>
        <dbReference type="ARBA" id="ARBA00010641"/>
    </source>
</evidence>
<dbReference type="InterPro" id="IPR039425">
    <property type="entry name" value="RNA_pol_sigma-70-like"/>
</dbReference>
<sequence length="240" mass="26204">MNLRSGSGEESIQPVSSSHPRAAATVRPGSGGAETELGPAPERGEEDRGAALMLRWQAGDEGAFDQLVHLYSGHVFSLLTRFLGRAHPGREDLVQEVFLRVLGARDRYEATAQFSTWLYSICWRICINESERSSRRSTASLEGLGGADRDGHGLQLVDEAAPDPSNGLERGDLVLAVRSAIADLPETQRIALVLSRYHQLSHAEIASVVDSTEKAVKSLLHRARETLRATLQPLMEEETP</sequence>
<evidence type="ECO:0000256" key="3">
    <source>
        <dbReference type="ARBA" id="ARBA00023082"/>
    </source>
</evidence>
<dbReference type="SUPFAM" id="SSF88946">
    <property type="entry name" value="Sigma2 domain of RNA polymerase sigma factors"/>
    <property type="match status" value="1"/>
</dbReference>
<accession>A0A518ELJ5</accession>
<proteinExistence type="inferred from homology"/>
<evidence type="ECO:0000256" key="4">
    <source>
        <dbReference type="ARBA" id="ARBA00023125"/>
    </source>
</evidence>
<dbReference type="NCBIfam" id="TIGR02937">
    <property type="entry name" value="sigma70-ECF"/>
    <property type="match status" value="1"/>
</dbReference>
<gene>
    <name evidence="9" type="primary">sigW_3</name>
    <name evidence="9" type="ORF">Poly30_04590</name>
</gene>
<dbReference type="SUPFAM" id="SSF88659">
    <property type="entry name" value="Sigma3 and sigma4 domains of RNA polymerase sigma factors"/>
    <property type="match status" value="1"/>
</dbReference>
<dbReference type="InterPro" id="IPR013249">
    <property type="entry name" value="RNA_pol_sigma70_r4_t2"/>
</dbReference>
<dbReference type="Pfam" id="PF08281">
    <property type="entry name" value="Sigma70_r4_2"/>
    <property type="match status" value="1"/>
</dbReference>
<dbReference type="InterPro" id="IPR014284">
    <property type="entry name" value="RNA_pol_sigma-70_dom"/>
</dbReference>
<feature type="region of interest" description="Disordered" evidence="6">
    <location>
        <begin position="1"/>
        <end position="45"/>
    </location>
</feature>
<dbReference type="Pfam" id="PF04542">
    <property type="entry name" value="Sigma70_r2"/>
    <property type="match status" value="1"/>
</dbReference>
<reference evidence="9 10" key="1">
    <citation type="submission" date="2019-02" db="EMBL/GenBank/DDBJ databases">
        <title>Deep-cultivation of Planctomycetes and their phenomic and genomic characterization uncovers novel biology.</title>
        <authorList>
            <person name="Wiegand S."/>
            <person name="Jogler M."/>
            <person name="Boedeker C."/>
            <person name="Pinto D."/>
            <person name="Vollmers J."/>
            <person name="Rivas-Marin E."/>
            <person name="Kohn T."/>
            <person name="Peeters S.H."/>
            <person name="Heuer A."/>
            <person name="Rast P."/>
            <person name="Oberbeckmann S."/>
            <person name="Bunk B."/>
            <person name="Jeske O."/>
            <person name="Meyerdierks A."/>
            <person name="Storesund J.E."/>
            <person name="Kallscheuer N."/>
            <person name="Luecker S."/>
            <person name="Lage O.M."/>
            <person name="Pohl T."/>
            <person name="Merkel B.J."/>
            <person name="Hornburger P."/>
            <person name="Mueller R.-W."/>
            <person name="Bruemmer F."/>
            <person name="Labrenz M."/>
            <person name="Spormann A.M."/>
            <person name="Op den Camp H."/>
            <person name="Overmann J."/>
            <person name="Amann R."/>
            <person name="Jetten M.S.M."/>
            <person name="Mascher T."/>
            <person name="Medema M.H."/>
            <person name="Devos D.P."/>
            <person name="Kaster A.-K."/>
            <person name="Ovreas L."/>
            <person name="Rohde M."/>
            <person name="Galperin M.Y."/>
            <person name="Jogler C."/>
        </authorList>
    </citation>
    <scope>NUCLEOTIDE SEQUENCE [LARGE SCALE GENOMIC DNA]</scope>
    <source>
        <strain evidence="9 10">Poly30</strain>
    </source>
</reference>
<keyword evidence="5" id="KW-0804">Transcription</keyword>
<feature type="compositionally biased region" description="Polar residues" evidence="6">
    <location>
        <begin position="1"/>
        <end position="19"/>
    </location>
</feature>
<organism evidence="9 10">
    <name type="scientific">Saltatorellus ferox</name>
    <dbReference type="NCBI Taxonomy" id="2528018"/>
    <lineage>
        <taxon>Bacteria</taxon>
        <taxon>Pseudomonadati</taxon>
        <taxon>Planctomycetota</taxon>
        <taxon>Planctomycetia</taxon>
        <taxon>Planctomycetia incertae sedis</taxon>
        <taxon>Saltatorellus</taxon>
    </lineage>
</organism>
<feature type="domain" description="RNA polymerase sigma factor 70 region 4 type 2" evidence="8">
    <location>
        <begin position="176"/>
        <end position="227"/>
    </location>
</feature>
<evidence type="ECO:0000313" key="10">
    <source>
        <dbReference type="Proteomes" id="UP000320390"/>
    </source>
</evidence>
<evidence type="ECO:0000259" key="8">
    <source>
        <dbReference type="Pfam" id="PF08281"/>
    </source>
</evidence>
<comment type="similarity">
    <text evidence="1">Belongs to the sigma-70 factor family. ECF subfamily.</text>
</comment>
<dbReference type="GO" id="GO:0016987">
    <property type="term" value="F:sigma factor activity"/>
    <property type="evidence" value="ECO:0007669"/>
    <property type="project" value="UniProtKB-KW"/>
</dbReference>
<dbReference type="GO" id="GO:0006352">
    <property type="term" value="P:DNA-templated transcription initiation"/>
    <property type="evidence" value="ECO:0007669"/>
    <property type="project" value="InterPro"/>
</dbReference>
<dbReference type="Gene3D" id="1.10.10.10">
    <property type="entry name" value="Winged helix-like DNA-binding domain superfamily/Winged helix DNA-binding domain"/>
    <property type="match status" value="1"/>
</dbReference>
<evidence type="ECO:0000259" key="7">
    <source>
        <dbReference type="Pfam" id="PF04542"/>
    </source>
</evidence>
<dbReference type="InterPro" id="IPR013325">
    <property type="entry name" value="RNA_pol_sigma_r2"/>
</dbReference>
<keyword evidence="4" id="KW-0238">DNA-binding</keyword>
<dbReference type="GO" id="GO:0003677">
    <property type="term" value="F:DNA binding"/>
    <property type="evidence" value="ECO:0007669"/>
    <property type="project" value="UniProtKB-KW"/>
</dbReference>
<keyword evidence="3" id="KW-0731">Sigma factor</keyword>
<dbReference type="PANTHER" id="PTHR43133">
    <property type="entry name" value="RNA POLYMERASE ECF-TYPE SIGMA FACTO"/>
    <property type="match status" value="1"/>
</dbReference>
<dbReference type="RefSeq" id="WP_145194393.1">
    <property type="nucleotide sequence ID" value="NZ_CP036434.1"/>
</dbReference>
<dbReference type="Gene3D" id="1.10.1740.10">
    <property type="match status" value="1"/>
</dbReference>
<evidence type="ECO:0000256" key="6">
    <source>
        <dbReference type="SAM" id="MobiDB-lite"/>
    </source>
</evidence>
<dbReference type="Proteomes" id="UP000320390">
    <property type="component" value="Chromosome"/>
</dbReference>